<protein>
    <submittedName>
        <fullName evidence="3">Leucine-rich_repeat domain-containing protein</fullName>
    </submittedName>
</protein>
<dbReference type="Gene3D" id="3.80.10.10">
    <property type="entry name" value="Ribonuclease Inhibitor"/>
    <property type="match status" value="1"/>
</dbReference>
<dbReference type="PANTHER" id="PTHR46652:SF3">
    <property type="entry name" value="LEUCINE-RICH REPEAT-CONTAINING PROTEIN 9"/>
    <property type="match status" value="1"/>
</dbReference>
<evidence type="ECO:0000256" key="2">
    <source>
        <dbReference type="ARBA" id="ARBA00022737"/>
    </source>
</evidence>
<dbReference type="PANTHER" id="PTHR46652">
    <property type="entry name" value="LEUCINE-RICH REPEAT AND IQ DOMAIN-CONTAINING PROTEIN 1-RELATED"/>
    <property type="match status" value="1"/>
</dbReference>
<evidence type="ECO:0000313" key="4">
    <source>
        <dbReference type="Proteomes" id="UP001642409"/>
    </source>
</evidence>
<name>A0ABP1GYL3_9EUKA</name>
<sequence length="406" mass="47331">MDPSENQDSSEDIHEAYCMERSRCLIDSSSSENITEQYLIDELRNQVVDNILTVEQNDELKNIDFLNDFEIEELNIIECQNIVLKLNHNTIKKLQLDHCQIYCSDDFQLPNLESLSLTDDLFENQTTFFQRIRNFKNLKEIMLCDCFDVDLHMIPQQLTNLQLLSCDLTNIEFLQQFTYLSNLDLSANERIDIRPLSTISQLTVLGLCQCGLKNVDSLKSLVQLKDLNLSCNYSYNNEQNIQSFDTQSLQYLKQLTQLNLTYCYLVDLSCLKPLSNLKQLDIAQNNIVYLEPLKDLKQLEFLNVKNNYIQNTTILNTHPHFNSYNMDDQKQPDKQLIAVANRFRNINAQITLLRKISKLDSSLKSKIVLQHQRLYYCLYQINNTHNQFSESVASLFQLINTSEGLQ</sequence>
<accession>A0ABP1GYL3</accession>
<evidence type="ECO:0000256" key="1">
    <source>
        <dbReference type="ARBA" id="ARBA00022614"/>
    </source>
</evidence>
<gene>
    <name evidence="3" type="ORF">HINF_LOCUS5839</name>
</gene>
<proteinExistence type="predicted"/>
<dbReference type="SUPFAM" id="SSF52058">
    <property type="entry name" value="L domain-like"/>
    <property type="match status" value="1"/>
</dbReference>
<dbReference type="PROSITE" id="PS51450">
    <property type="entry name" value="LRR"/>
    <property type="match status" value="1"/>
</dbReference>
<evidence type="ECO:0000313" key="3">
    <source>
        <dbReference type="EMBL" id="CAL5979733.1"/>
    </source>
</evidence>
<reference evidence="3 4" key="1">
    <citation type="submission" date="2024-07" db="EMBL/GenBank/DDBJ databases">
        <authorList>
            <person name="Akdeniz Z."/>
        </authorList>
    </citation>
    <scope>NUCLEOTIDE SEQUENCE [LARGE SCALE GENOMIC DNA]</scope>
</reference>
<dbReference type="InterPro" id="IPR001611">
    <property type="entry name" value="Leu-rich_rpt"/>
</dbReference>
<dbReference type="InterPro" id="IPR050836">
    <property type="entry name" value="SDS22/Internalin_LRR"/>
</dbReference>
<organism evidence="3 4">
    <name type="scientific">Hexamita inflata</name>
    <dbReference type="NCBI Taxonomy" id="28002"/>
    <lineage>
        <taxon>Eukaryota</taxon>
        <taxon>Metamonada</taxon>
        <taxon>Diplomonadida</taxon>
        <taxon>Hexamitidae</taxon>
        <taxon>Hexamitinae</taxon>
        <taxon>Hexamita</taxon>
    </lineage>
</organism>
<dbReference type="EMBL" id="CAXDID020000011">
    <property type="protein sequence ID" value="CAL5979733.1"/>
    <property type="molecule type" value="Genomic_DNA"/>
</dbReference>
<comment type="caution">
    <text evidence="3">The sequence shown here is derived from an EMBL/GenBank/DDBJ whole genome shotgun (WGS) entry which is preliminary data.</text>
</comment>
<keyword evidence="1" id="KW-0433">Leucine-rich repeat</keyword>
<dbReference type="Proteomes" id="UP001642409">
    <property type="component" value="Unassembled WGS sequence"/>
</dbReference>
<keyword evidence="4" id="KW-1185">Reference proteome</keyword>
<keyword evidence="2" id="KW-0677">Repeat</keyword>
<dbReference type="InterPro" id="IPR032675">
    <property type="entry name" value="LRR_dom_sf"/>
</dbReference>